<reference evidence="1 2" key="1">
    <citation type="submission" date="2018-07" db="EMBL/GenBank/DDBJ databases">
        <title>Freshwater and sediment microbial communities from various areas in North America, analyzing microbe dynamics in response to fracking.</title>
        <authorList>
            <person name="Lamendella R."/>
        </authorList>
    </citation>
    <scope>NUCLEOTIDE SEQUENCE [LARGE SCALE GENOMIC DNA]</scope>
    <source>
        <strain evidence="1 2">105B</strain>
    </source>
</reference>
<dbReference type="EMBL" id="QPJI01000005">
    <property type="protein sequence ID" value="RCW69849.1"/>
    <property type="molecule type" value="Genomic_DNA"/>
</dbReference>
<proteinExistence type="predicted"/>
<comment type="caution">
    <text evidence="1">The sequence shown here is derived from an EMBL/GenBank/DDBJ whole genome shotgun (WGS) entry which is preliminary data.</text>
</comment>
<dbReference type="Proteomes" id="UP000253647">
    <property type="component" value="Unassembled WGS sequence"/>
</dbReference>
<dbReference type="AlphaFoldDB" id="A0A368XQN7"/>
<name>A0A368XQN7_MARNT</name>
<gene>
    <name evidence="1" type="ORF">DET61_10510</name>
</gene>
<evidence type="ECO:0000313" key="2">
    <source>
        <dbReference type="Proteomes" id="UP000253647"/>
    </source>
</evidence>
<organism evidence="1 2">
    <name type="scientific">Marinobacter nauticus</name>
    <name type="common">Marinobacter hydrocarbonoclasticus</name>
    <name type="synonym">Marinobacter aquaeolei</name>
    <dbReference type="NCBI Taxonomy" id="2743"/>
    <lineage>
        <taxon>Bacteria</taxon>
        <taxon>Pseudomonadati</taxon>
        <taxon>Pseudomonadota</taxon>
        <taxon>Gammaproteobacteria</taxon>
        <taxon>Pseudomonadales</taxon>
        <taxon>Marinobacteraceae</taxon>
        <taxon>Marinobacter</taxon>
    </lineage>
</organism>
<protein>
    <submittedName>
        <fullName evidence="1">Uncharacterized protein</fullName>
    </submittedName>
</protein>
<accession>A0A368XQN7</accession>
<evidence type="ECO:0000313" key="1">
    <source>
        <dbReference type="EMBL" id="RCW69849.1"/>
    </source>
</evidence>
<sequence length="100" mass="10828">MLRSSTSFCHNKKRATDSNPIGRAIIFKGLRENAGLFCLSLPKVFRAFSKAASLAYLNRTTSSCNSAAIFSIFSTLAADCAPFSKFTDASEEMLSTCSLI</sequence>